<dbReference type="SUPFAM" id="SSF46785">
    <property type="entry name" value="Winged helix' DNA-binding domain"/>
    <property type="match status" value="1"/>
</dbReference>
<evidence type="ECO:0000313" key="3">
    <source>
        <dbReference type="Proteomes" id="UP001379533"/>
    </source>
</evidence>
<dbReference type="SMART" id="SM00347">
    <property type="entry name" value="HTH_MARR"/>
    <property type="match status" value="1"/>
</dbReference>
<reference evidence="2 3" key="1">
    <citation type="submission" date="2021-12" db="EMBL/GenBank/DDBJ databases">
        <title>Discovery of the Pendulisporaceae a myxobacterial family with distinct sporulation behavior and unique specialized metabolism.</title>
        <authorList>
            <person name="Garcia R."/>
            <person name="Popoff A."/>
            <person name="Bader C.D."/>
            <person name="Loehr J."/>
            <person name="Walesch S."/>
            <person name="Walt C."/>
            <person name="Boldt J."/>
            <person name="Bunk B."/>
            <person name="Haeckl F.J.F.P.J."/>
            <person name="Gunesch A.P."/>
            <person name="Birkelbach J."/>
            <person name="Nuebel U."/>
            <person name="Pietschmann T."/>
            <person name="Bach T."/>
            <person name="Mueller R."/>
        </authorList>
    </citation>
    <scope>NUCLEOTIDE SEQUENCE [LARGE SCALE GENOMIC DNA]</scope>
    <source>
        <strain evidence="2 3">MSr12523</strain>
    </source>
</reference>
<dbReference type="InterPro" id="IPR036390">
    <property type="entry name" value="WH_DNA-bd_sf"/>
</dbReference>
<dbReference type="EMBL" id="CP089982">
    <property type="protein sequence ID" value="WXA95317.1"/>
    <property type="molecule type" value="Genomic_DNA"/>
</dbReference>
<dbReference type="InterPro" id="IPR039422">
    <property type="entry name" value="MarR/SlyA-like"/>
</dbReference>
<name>A0ABZ2KCW8_9BACT</name>
<dbReference type="InterPro" id="IPR036388">
    <property type="entry name" value="WH-like_DNA-bd_sf"/>
</dbReference>
<dbReference type="Gene3D" id="1.10.10.10">
    <property type="entry name" value="Winged helix-like DNA-binding domain superfamily/Winged helix DNA-binding domain"/>
    <property type="match status" value="1"/>
</dbReference>
<dbReference type="PANTHER" id="PTHR33164:SF57">
    <property type="entry name" value="MARR-FAMILY TRANSCRIPTIONAL REGULATOR"/>
    <property type="match status" value="1"/>
</dbReference>
<dbReference type="Pfam" id="PF12802">
    <property type="entry name" value="MarR_2"/>
    <property type="match status" value="1"/>
</dbReference>
<organism evidence="2 3">
    <name type="scientific">Pendulispora brunnea</name>
    <dbReference type="NCBI Taxonomy" id="2905690"/>
    <lineage>
        <taxon>Bacteria</taxon>
        <taxon>Pseudomonadati</taxon>
        <taxon>Myxococcota</taxon>
        <taxon>Myxococcia</taxon>
        <taxon>Myxococcales</taxon>
        <taxon>Sorangiineae</taxon>
        <taxon>Pendulisporaceae</taxon>
        <taxon>Pendulispora</taxon>
    </lineage>
</organism>
<dbReference type="RefSeq" id="WP_394845924.1">
    <property type="nucleotide sequence ID" value="NZ_CP089982.1"/>
</dbReference>
<accession>A0ABZ2KCW8</accession>
<keyword evidence="3" id="KW-1185">Reference proteome</keyword>
<dbReference type="Proteomes" id="UP001379533">
    <property type="component" value="Chromosome"/>
</dbReference>
<dbReference type="PANTHER" id="PTHR33164">
    <property type="entry name" value="TRANSCRIPTIONAL REGULATOR, MARR FAMILY"/>
    <property type="match status" value="1"/>
</dbReference>
<dbReference type="InterPro" id="IPR000835">
    <property type="entry name" value="HTH_MarR-typ"/>
</dbReference>
<dbReference type="PROSITE" id="PS50995">
    <property type="entry name" value="HTH_MARR_2"/>
    <property type="match status" value="1"/>
</dbReference>
<feature type="domain" description="HTH marR-type" evidence="1">
    <location>
        <begin position="13"/>
        <end position="154"/>
    </location>
</feature>
<sequence>MSRPVSKKSDPALADVERGMVRLRRSMANRTLGKLAVRELGLDVDLGTMAVLDVVQEGADEPDGEITVGLVAERLGVDPSRASRMVATAIDAGYVERVASQSDGRRITLRLTESGHQFEDTMHRFRQAQFARAMEDWSDREREQFGRLLLKFTASWRETMRRGK</sequence>
<evidence type="ECO:0000259" key="1">
    <source>
        <dbReference type="PROSITE" id="PS50995"/>
    </source>
</evidence>
<proteinExistence type="predicted"/>
<protein>
    <submittedName>
        <fullName evidence="2">MarR family winged helix-turn-helix transcriptional regulator</fullName>
    </submittedName>
</protein>
<gene>
    <name evidence="2" type="ORF">LZC95_00490</name>
</gene>
<evidence type="ECO:0000313" key="2">
    <source>
        <dbReference type="EMBL" id="WXA95317.1"/>
    </source>
</evidence>